<accession>A0A5N6TLJ8</accession>
<dbReference type="GO" id="GO:0050661">
    <property type="term" value="F:NADP binding"/>
    <property type="evidence" value="ECO:0007669"/>
    <property type="project" value="InterPro"/>
</dbReference>
<keyword evidence="2" id="KW-0274">FAD</keyword>
<evidence type="ECO:0000256" key="2">
    <source>
        <dbReference type="ARBA" id="ARBA00022827"/>
    </source>
</evidence>
<gene>
    <name evidence="5" type="ORF">BDV25DRAFT_160799</name>
</gene>
<dbReference type="GO" id="GO:0050660">
    <property type="term" value="F:flavin adenine dinucleotide binding"/>
    <property type="evidence" value="ECO:0007669"/>
    <property type="project" value="InterPro"/>
</dbReference>
<proteinExistence type="predicted"/>
<dbReference type="GO" id="GO:0004499">
    <property type="term" value="F:N,N-dimethylaniline monooxygenase activity"/>
    <property type="evidence" value="ECO:0007669"/>
    <property type="project" value="InterPro"/>
</dbReference>
<dbReference type="PANTHER" id="PTHR43098">
    <property type="entry name" value="L-ORNITHINE N(5)-MONOOXYGENASE-RELATED"/>
    <property type="match status" value="1"/>
</dbReference>
<name>A0A5N6TLJ8_ASPAV</name>
<keyword evidence="6" id="KW-1185">Reference proteome</keyword>
<evidence type="ECO:0000256" key="1">
    <source>
        <dbReference type="ARBA" id="ARBA00022630"/>
    </source>
</evidence>
<dbReference type="EMBL" id="ML742218">
    <property type="protein sequence ID" value="KAE8147226.1"/>
    <property type="molecule type" value="Genomic_DNA"/>
</dbReference>
<dbReference type="InterPro" id="IPR050775">
    <property type="entry name" value="FAD-binding_Monooxygenases"/>
</dbReference>
<protein>
    <recommendedName>
        <fullName evidence="7">Cyclohexanone monooxygenase</fullName>
    </recommendedName>
</protein>
<evidence type="ECO:0000313" key="6">
    <source>
        <dbReference type="Proteomes" id="UP000325780"/>
    </source>
</evidence>
<keyword evidence="3" id="KW-0521">NADP</keyword>
<dbReference type="Proteomes" id="UP000325780">
    <property type="component" value="Unassembled WGS sequence"/>
</dbReference>
<sequence length="546" mass="61601">MSREHFIDALVVGAGFGGIYTLYSLLNEGLTAKAIDTAGDVGGTWYWNRYPGALSDTWSHLYRYSFDDDLLRNYPWRRWYLTQPEILDYLRHVVERYNLRSHMQFNTKMNTATWNDQTKRWKVECATGDIFHVKYLFTALGLLVRAKLPDFPGIDTFKGEINHTSAWNPSINLENKRVGVVGVGSSGVQTVTAIASKVKSLHVFIRRPQYSVPSGNRDVTPEEHATIKRDLPQIWRNARSSAWAMGTPEPYRNLMSLSPEDREALLEDLWQAGNGFQFMFGGACDVVTDEVANEEVCRFIRKKIAGIVRDPHKREILTPKEPYARRPLCDDGYYEQFNRDNVFAVDVMKHPITEVTPHGLRTDDGTIHELDVIIFATGFDGVDGSYSTVDIIGRDGQKLYDSWKPTGPITYIGVSTHGFPNLLLVNGPQMAFANIPVATETNIEFIMDLVRRAEATSKRTGSQCEIEATQEAQRTWTQTCQDLAERTAFQKVPSWLFGKNIAGKAVSVPFFFGGMGRFRAALADIKAKGYEGFESPLGPLRLQGRL</sequence>
<evidence type="ECO:0000256" key="4">
    <source>
        <dbReference type="ARBA" id="ARBA00023002"/>
    </source>
</evidence>
<dbReference type="Gene3D" id="3.50.50.60">
    <property type="entry name" value="FAD/NAD(P)-binding domain"/>
    <property type="match status" value="2"/>
</dbReference>
<keyword evidence="1" id="KW-0285">Flavoprotein</keyword>
<dbReference type="AlphaFoldDB" id="A0A5N6TLJ8"/>
<dbReference type="InterPro" id="IPR036188">
    <property type="entry name" value="FAD/NAD-bd_sf"/>
</dbReference>
<evidence type="ECO:0008006" key="7">
    <source>
        <dbReference type="Google" id="ProtNLM"/>
    </source>
</evidence>
<keyword evidence="4" id="KW-0560">Oxidoreductase</keyword>
<reference evidence="5 6" key="1">
    <citation type="submission" date="2019-04" db="EMBL/GenBank/DDBJ databases">
        <title>Friends and foes A comparative genomics study of 23 Aspergillus species from section Flavi.</title>
        <authorList>
            <consortium name="DOE Joint Genome Institute"/>
            <person name="Kjaerbolling I."/>
            <person name="Vesth T."/>
            <person name="Frisvad J.C."/>
            <person name="Nybo J.L."/>
            <person name="Theobald S."/>
            <person name="Kildgaard S."/>
            <person name="Isbrandt T."/>
            <person name="Kuo A."/>
            <person name="Sato A."/>
            <person name="Lyhne E.K."/>
            <person name="Kogle M.E."/>
            <person name="Wiebenga A."/>
            <person name="Kun R.S."/>
            <person name="Lubbers R.J."/>
            <person name="Makela M.R."/>
            <person name="Barry K."/>
            <person name="Chovatia M."/>
            <person name="Clum A."/>
            <person name="Daum C."/>
            <person name="Haridas S."/>
            <person name="He G."/>
            <person name="LaButti K."/>
            <person name="Lipzen A."/>
            <person name="Mondo S."/>
            <person name="Riley R."/>
            <person name="Salamov A."/>
            <person name="Simmons B.A."/>
            <person name="Magnuson J.K."/>
            <person name="Henrissat B."/>
            <person name="Mortensen U.H."/>
            <person name="Larsen T.O."/>
            <person name="Devries R.P."/>
            <person name="Grigoriev I.V."/>
            <person name="Machida M."/>
            <person name="Baker S.E."/>
            <person name="Andersen M.R."/>
        </authorList>
    </citation>
    <scope>NUCLEOTIDE SEQUENCE [LARGE SCALE GENOMIC DNA]</scope>
    <source>
        <strain evidence="5 6">IBT 18842</strain>
    </source>
</reference>
<dbReference type="InterPro" id="IPR020946">
    <property type="entry name" value="Flavin_mOase-like"/>
</dbReference>
<dbReference type="PANTHER" id="PTHR43098:SF5">
    <property type="entry name" value="DUAL-FUNCTIONAL MONOOXYGENASE_METHYLTRANSFERASE PSOF"/>
    <property type="match status" value="1"/>
</dbReference>
<evidence type="ECO:0000256" key="3">
    <source>
        <dbReference type="ARBA" id="ARBA00022857"/>
    </source>
</evidence>
<dbReference type="SUPFAM" id="SSF51905">
    <property type="entry name" value="FAD/NAD(P)-binding domain"/>
    <property type="match status" value="2"/>
</dbReference>
<evidence type="ECO:0000313" key="5">
    <source>
        <dbReference type="EMBL" id="KAE8147226.1"/>
    </source>
</evidence>
<organism evidence="5 6">
    <name type="scientific">Aspergillus avenaceus</name>
    <dbReference type="NCBI Taxonomy" id="36643"/>
    <lineage>
        <taxon>Eukaryota</taxon>
        <taxon>Fungi</taxon>
        <taxon>Dikarya</taxon>
        <taxon>Ascomycota</taxon>
        <taxon>Pezizomycotina</taxon>
        <taxon>Eurotiomycetes</taxon>
        <taxon>Eurotiomycetidae</taxon>
        <taxon>Eurotiales</taxon>
        <taxon>Aspergillaceae</taxon>
        <taxon>Aspergillus</taxon>
        <taxon>Aspergillus subgen. Circumdati</taxon>
    </lineage>
</organism>
<dbReference type="Pfam" id="PF00743">
    <property type="entry name" value="FMO-like"/>
    <property type="match status" value="1"/>
</dbReference>
<dbReference type="OrthoDB" id="66881at2759"/>